<dbReference type="PANTHER" id="PTHR14097:SF7">
    <property type="entry name" value="OXIDOREDUCTASE HTATIP2"/>
    <property type="match status" value="1"/>
</dbReference>
<dbReference type="Proteomes" id="UP000243887">
    <property type="component" value="Unassembled WGS sequence"/>
</dbReference>
<dbReference type="InterPro" id="IPR016040">
    <property type="entry name" value="NAD(P)-bd_dom"/>
</dbReference>
<dbReference type="Pfam" id="PF13460">
    <property type="entry name" value="NAD_binding_10"/>
    <property type="match status" value="1"/>
</dbReference>
<dbReference type="Gene3D" id="3.40.50.720">
    <property type="entry name" value="NAD(P)-binding Rossmann-like Domain"/>
    <property type="match status" value="1"/>
</dbReference>
<dbReference type="SUPFAM" id="SSF51735">
    <property type="entry name" value="NAD(P)-binding Rossmann-fold domains"/>
    <property type="match status" value="1"/>
</dbReference>
<dbReference type="OrthoDB" id="9798632at2"/>
<dbReference type="AlphaFoldDB" id="A0A1I3SJ66"/>
<gene>
    <name evidence="2" type="ORF">SAMN04487893_110111</name>
</gene>
<dbReference type="RefSeq" id="WP_090679632.1">
    <property type="nucleotide sequence ID" value="NZ_FORU01000010.1"/>
</dbReference>
<feature type="domain" description="NAD(P)-binding" evidence="1">
    <location>
        <begin position="7"/>
        <end position="125"/>
    </location>
</feature>
<reference evidence="3" key="1">
    <citation type="submission" date="2016-10" db="EMBL/GenBank/DDBJ databases">
        <authorList>
            <person name="Varghese N."/>
            <person name="Submissions S."/>
        </authorList>
    </citation>
    <scope>NUCLEOTIDE SEQUENCE [LARGE SCALE GENOMIC DNA]</scope>
    <source>
        <strain evidence="3">DSM 26542</strain>
    </source>
</reference>
<dbReference type="STRING" id="1150112.SAMN04487893_110111"/>
<keyword evidence="3" id="KW-1185">Reference proteome</keyword>
<dbReference type="EMBL" id="FORU01000010">
    <property type="protein sequence ID" value="SFJ58480.1"/>
    <property type="molecule type" value="Genomic_DNA"/>
</dbReference>
<organism evidence="2 3">
    <name type="scientific">Myroides guanonis</name>
    <dbReference type="NCBI Taxonomy" id="1150112"/>
    <lineage>
        <taxon>Bacteria</taxon>
        <taxon>Pseudomonadati</taxon>
        <taxon>Bacteroidota</taxon>
        <taxon>Flavobacteriia</taxon>
        <taxon>Flavobacteriales</taxon>
        <taxon>Flavobacteriaceae</taxon>
        <taxon>Myroides</taxon>
    </lineage>
</organism>
<accession>A0A1I3SJ66</accession>
<evidence type="ECO:0000313" key="3">
    <source>
        <dbReference type="Proteomes" id="UP000243887"/>
    </source>
</evidence>
<dbReference type="InterPro" id="IPR036291">
    <property type="entry name" value="NAD(P)-bd_dom_sf"/>
</dbReference>
<evidence type="ECO:0000259" key="1">
    <source>
        <dbReference type="Pfam" id="PF13460"/>
    </source>
</evidence>
<dbReference type="PANTHER" id="PTHR14097">
    <property type="entry name" value="OXIDOREDUCTASE HTATIP2"/>
    <property type="match status" value="1"/>
</dbReference>
<sequence>MKCLVIGATGATGYSLVQQLLEDDRFSEVVVFVRSEFPLENDKLKVHQVDFNNHDEWANLIQGDVAFSCLGTTLKQAGSKEKQWKVDYEYQYNFAKNASLNKVPVFVLVSAQGANSDSKMFYSRMKGELENAIDKLSFEKLVIMKPGLLKRPDSDRFGERLAEKMLNAFNSIGVFKSYKPLPVQVLASKMIEKAMSSEEDRIVVVSEFQN</sequence>
<protein>
    <submittedName>
        <fullName evidence="2">NAD(P)H-binding</fullName>
    </submittedName>
</protein>
<proteinExistence type="predicted"/>
<name>A0A1I3SJ66_9FLAO</name>
<evidence type="ECO:0000313" key="2">
    <source>
        <dbReference type="EMBL" id="SFJ58480.1"/>
    </source>
</evidence>